<sequence length="106" mass="11128">MAVSKIGGVLGKASLGAAVLMDTKGVYNYYRNPDSSNKVSPAKAGLNTSMGVVGVVGGTVGATVSTIYFGVDAFYPGGWEAAMEMNNSLMEQNQNIVTGFNLYRDY</sequence>
<organism evidence="1 2">
    <name type="scientific">Chryseobacterium indologenes</name>
    <name type="common">Flavobacterium indologenes</name>
    <dbReference type="NCBI Taxonomy" id="253"/>
    <lineage>
        <taxon>Bacteria</taxon>
        <taxon>Pseudomonadati</taxon>
        <taxon>Bacteroidota</taxon>
        <taxon>Flavobacteriia</taxon>
        <taxon>Flavobacteriales</taxon>
        <taxon>Weeksellaceae</taxon>
        <taxon>Chryseobacterium group</taxon>
        <taxon>Chryseobacterium</taxon>
    </lineage>
</organism>
<dbReference type="PATRIC" id="fig|253.9.peg.3856"/>
<reference evidence="1 2" key="1">
    <citation type="journal article" date="2015" name="Genom Data">
        <title>Draft genome sequence of a multidrug-resistant Chryseobacterium indologenes isolate from Malaysia.</title>
        <authorList>
            <person name="Yu C.Y."/>
            <person name="Ang G.Y."/>
            <person name="Cheng H.J."/>
            <person name="Cheong Y.M."/>
            <person name="Yin W.F."/>
            <person name="Chan K.G."/>
        </authorList>
    </citation>
    <scope>NUCLEOTIDE SEQUENCE [LARGE SCALE GENOMIC DNA]</scope>
    <source>
        <strain evidence="1 2">CI_885</strain>
    </source>
</reference>
<dbReference type="EMBL" id="LJOD01000050">
    <property type="protein sequence ID" value="KPE48942.1"/>
    <property type="molecule type" value="Genomic_DNA"/>
</dbReference>
<comment type="caution">
    <text evidence="1">The sequence shown here is derived from an EMBL/GenBank/DDBJ whole genome shotgun (WGS) entry which is preliminary data.</text>
</comment>
<proteinExistence type="predicted"/>
<evidence type="ECO:0000313" key="1">
    <source>
        <dbReference type="EMBL" id="KPE48942.1"/>
    </source>
</evidence>
<dbReference type="Proteomes" id="UP000037953">
    <property type="component" value="Unassembled WGS sequence"/>
</dbReference>
<evidence type="ECO:0000313" key="2">
    <source>
        <dbReference type="Proteomes" id="UP000037953"/>
    </source>
</evidence>
<dbReference type="AlphaFoldDB" id="A0A0N0ITQ8"/>
<gene>
    <name evidence="1" type="ORF">AOB46_22675</name>
</gene>
<reference evidence="2" key="2">
    <citation type="submission" date="2015-09" db="EMBL/GenBank/DDBJ databases">
        <title>Draft genome sequence of a multidrug-resistant Chryseobacterium indologenes isolate from Malaysia.</title>
        <authorList>
            <person name="Yu C.Y."/>
            <person name="Ang G.Y."/>
            <person name="Chan K.-G."/>
        </authorList>
    </citation>
    <scope>NUCLEOTIDE SEQUENCE [LARGE SCALE GENOMIC DNA]</scope>
    <source>
        <strain evidence="2">CI_885</strain>
    </source>
</reference>
<accession>A0A0N0ITQ8</accession>
<protein>
    <submittedName>
        <fullName evidence="1">Uncharacterized protein</fullName>
    </submittedName>
</protein>
<name>A0A0N0ITQ8_CHRID</name>